<keyword evidence="1" id="KW-0732">Signal</keyword>
<dbReference type="Proteomes" id="UP001499959">
    <property type="component" value="Unassembled WGS sequence"/>
</dbReference>
<dbReference type="EMBL" id="BAABJE010000023">
    <property type="protein sequence ID" value="GAA4805176.1"/>
    <property type="molecule type" value="Genomic_DNA"/>
</dbReference>
<name>A0ABP9C7W4_9GAMM</name>
<accession>A0ABP9C7W4</accession>
<feature type="chain" id="PRO_5046887172" description="Lipoprotein" evidence="1">
    <location>
        <begin position="23"/>
        <end position="130"/>
    </location>
</feature>
<sequence length="130" mass="14463">MRALAALCALCLLGGCAARPFAAFEDPRPEGRMSLRERSQCEPPETQPGWCDFPHEVRVFLERREGCDHFRGEPVPDAAGDPGGTRRRQIETALRELCTGTDAELARLRTRYRKDASVGAALETFESDIE</sequence>
<evidence type="ECO:0000313" key="2">
    <source>
        <dbReference type="EMBL" id="GAA4805176.1"/>
    </source>
</evidence>
<evidence type="ECO:0000313" key="3">
    <source>
        <dbReference type="Proteomes" id="UP001499959"/>
    </source>
</evidence>
<protein>
    <recommendedName>
        <fullName evidence="4">Lipoprotein</fullName>
    </recommendedName>
</protein>
<organism evidence="2 3">
    <name type="scientific">Lysobacter hankyongensis</name>
    <dbReference type="NCBI Taxonomy" id="1176535"/>
    <lineage>
        <taxon>Bacteria</taxon>
        <taxon>Pseudomonadati</taxon>
        <taxon>Pseudomonadota</taxon>
        <taxon>Gammaproteobacteria</taxon>
        <taxon>Lysobacterales</taxon>
        <taxon>Lysobacteraceae</taxon>
        <taxon>Lysobacter</taxon>
    </lineage>
</organism>
<comment type="caution">
    <text evidence="2">The sequence shown here is derived from an EMBL/GenBank/DDBJ whole genome shotgun (WGS) entry which is preliminary data.</text>
</comment>
<keyword evidence="3" id="KW-1185">Reference proteome</keyword>
<evidence type="ECO:0008006" key="4">
    <source>
        <dbReference type="Google" id="ProtNLM"/>
    </source>
</evidence>
<dbReference type="PROSITE" id="PS51257">
    <property type="entry name" value="PROKAR_LIPOPROTEIN"/>
    <property type="match status" value="1"/>
</dbReference>
<feature type="signal peptide" evidence="1">
    <location>
        <begin position="1"/>
        <end position="22"/>
    </location>
</feature>
<gene>
    <name evidence="2" type="ORF">GCM10023307_34760</name>
</gene>
<reference evidence="3" key="1">
    <citation type="journal article" date="2019" name="Int. J. Syst. Evol. Microbiol.">
        <title>The Global Catalogue of Microorganisms (GCM) 10K type strain sequencing project: providing services to taxonomists for standard genome sequencing and annotation.</title>
        <authorList>
            <consortium name="The Broad Institute Genomics Platform"/>
            <consortium name="The Broad Institute Genome Sequencing Center for Infectious Disease"/>
            <person name="Wu L."/>
            <person name="Ma J."/>
        </authorList>
    </citation>
    <scope>NUCLEOTIDE SEQUENCE [LARGE SCALE GENOMIC DNA]</scope>
    <source>
        <strain evidence="3">JCM 18204</strain>
    </source>
</reference>
<proteinExistence type="predicted"/>
<dbReference type="RefSeq" id="WP_345304634.1">
    <property type="nucleotide sequence ID" value="NZ_BAABJE010000023.1"/>
</dbReference>
<evidence type="ECO:0000256" key="1">
    <source>
        <dbReference type="SAM" id="SignalP"/>
    </source>
</evidence>